<gene>
    <name evidence="1" type="ORF">BTW07_09815</name>
</gene>
<accession>A0A1Q8SSL6</accession>
<dbReference type="STRING" id="404433.BTW07_09815"/>
<organism evidence="1 2">
    <name type="scientific">Salinicola socius</name>
    <dbReference type="NCBI Taxonomy" id="404433"/>
    <lineage>
        <taxon>Bacteria</taxon>
        <taxon>Pseudomonadati</taxon>
        <taxon>Pseudomonadota</taxon>
        <taxon>Gammaproteobacteria</taxon>
        <taxon>Oceanospirillales</taxon>
        <taxon>Halomonadaceae</taxon>
        <taxon>Salinicola</taxon>
    </lineage>
</organism>
<name>A0A1Q8SSL6_9GAMM</name>
<comment type="caution">
    <text evidence="1">The sequence shown here is derived from an EMBL/GenBank/DDBJ whole genome shotgun (WGS) entry which is preliminary data.</text>
</comment>
<dbReference type="EMBL" id="MSDO01000011">
    <property type="protein sequence ID" value="OLO04435.1"/>
    <property type="molecule type" value="Genomic_DNA"/>
</dbReference>
<protein>
    <recommendedName>
        <fullName evidence="3">DUF3465 domain-containing protein</fullName>
    </recommendedName>
</protein>
<evidence type="ECO:0000313" key="1">
    <source>
        <dbReference type="EMBL" id="OLO04435.1"/>
    </source>
</evidence>
<reference evidence="1 2" key="1">
    <citation type="submission" date="2016-12" db="EMBL/GenBank/DDBJ databases">
        <title>Draft genome sequences of strains Salinicola socius SMB35, Salinicola sp. MH3R3-1 and Chromohalobacter sp. SMB17 from the Verkhnekamsk potash mining region of Russia.</title>
        <authorList>
            <person name="Mavrodi D.V."/>
            <person name="Olsson B.E."/>
            <person name="Korsakova E.S."/>
            <person name="Pyankova A."/>
            <person name="Mavrodi O.V."/>
            <person name="Plotnikova E.G."/>
        </authorList>
    </citation>
    <scope>NUCLEOTIDE SEQUENCE [LARGE SCALE GENOMIC DNA]</scope>
    <source>
        <strain evidence="1 2">SMB35</strain>
    </source>
</reference>
<dbReference type="Pfam" id="PF11948">
    <property type="entry name" value="DUF3465"/>
    <property type="match status" value="1"/>
</dbReference>
<dbReference type="AlphaFoldDB" id="A0A1Q8SSL6"/>
<proteinExistence type="predicted"/>
<evidence type="ECO:0008006" key="3">
    <source>
        <dbReference type="Google" id="ProtNLM"/>
    </source>
</evidence>
<evidence type="ECO:0000313" key="2">
    <source>
        <dbReference type="Proteomes" id="UP000186878"/>
    </source>
</evidence>
<keyword evidence="2" id="KW-1185">Reference proteome</keyword>
<dbReference type="InterPro" id="IPR021856">
    <property type="entry name" value="DUF3465"/>
</dbReference>
<sequence>MSQRFIKTLRRPVVVTLLALVVVAPLITRLAGGWPEVGGGSPSTQRVSGFSQNPVTQAEAAERLERAFDTHEEGFWIEAAGRVVRVLPDDRQGSRHQRIIVALETGQTLLIAHNIDLAPRIEYVEPGDRLRFRGEYVWNAQGGVIHWTHHDPDGSGAGGWLEHRGRRYR</sequence>
<dbReference type="RefSeq" id="WP_075569991.1">
    <property type="nucleotide sequence ID" value="NZ_MSDO01000011.1"/>
</dbReference>
<dbReference type="Proteomes" id="UP000186878">
    <property type="component" value="Unassembled WGS sequence"/>
</dbReference>
<dbReference type="OrthoDB" id="195616at2"/>